<reference evidence="4 5" key="1">
    <citation type="submission" date="2013-05" db="EMBL/GenBank/DDBJ databases">
        <title>Genome assembly of Chondromyces apiculatus DSM 436.</title>
        <authorList>
            <person name="Sharma G."/>
            <person name="Khatri I."/>
            <person name="Kaur C."/>
            <person name="Mayilraj S."/>
            <person name="Subramanian S."/>
        </authorList>
    </citation>
    <scope>NUCLEOTIDE SEQUENCE [LARGE SCALE GENOMIC DNA]</scope>
    <source>
        <strain evidence="4 5">DSM 436</strain>
    </source>
</reference>
<dbReference type="InterPro" id="IPR006860">
    <property type="entry name" value="FecR"/>
</dbReference>
<dbReference type="STRING" id="1192034.CAP_2510"/>
<dbReference type="Proteomes" id="UP000019678">
    <property type="component" value="Unassembled WGS sequence"/>
</dbReference>
<keyword evidence="2" id="KW-0472">Membrane</keyword>
<keyword evidence="2" id="KW-1133">Transmembrane helix</keyword>
<feature type="region of interest" description="Disordered" evidence="1">
    <location>
        <begin position="97"/>
        <end position="122"/>
    </location>
</feature>
<dbReference type="InterPro" id="IPR012373">
    <property type="entry name" value="Ferrdict_sens_TM"/>
</dbReference>
<evidence type="ECO:0000256" key="2">
    <source>
        <dbReference type="SAM" id="Phobius"/>
    </source>
</evidence>
<feature type="transmembrane region" description="Helical" evidence="2">
    <location>
        <begin position="70"/>
        <end position="91"/>
    </location>
</feature>
<proteinExistence type="predicted"/>
<accession>A0A017TIH6</accession>
<dbReference type="RefSeq" id="WP_044234797.1">
    <property type="nucleotide sequence ID" value="NZ_ASRX01000002.1"/>
</dbReference>
<dbReference type="EMBL" id="ASRX01000002">
    <property type="protein sequence ID" value="EYF08650.1"/>
    <property type="molecule type" value="Genomic_DNA"/>
</dbReference>
<feature type="region of interest" description="Disordered" evidence="1">
    <location>
        <begin position="276"/>
        <end position="301"/>
    </location>
</feature>
<sequence>MSRAKRFDRALQHMEEQLRAEEPHEVRWDEMERKLLARVAQEASPEEQPDSVPRLPQGHLRLGTRALASWRTVALIAAAAAVVLGVALPALRPSSPVTEAPGAGTARAPGAHAAGDPRAPHEIDLTTLHPGDVIDASDAPRVLTHPGVVRWTLAPGGRARIREASGSPARYLVALDRGTLRAEVTPRPPSATPTEIFAVDVERARVTVRGTVFTVTRIEGRMEVQVERGVVAVGPAAPPSASPAAPPSASPAAPPSAPPNTEPHLLIAPARGAFSFEGLPLPDAPQGATHDDLHPPAPEPAPIIAPIVIRASEPLPSPEAPVPLQVERSSAPRASATSAPGAHDTAFPSPTAPEAPLASRPLLTAQSAQAILTPCFVALSNPAPSLVRTAIRATLHLSLRADGTVASIRTDPPLKPELQVCVQSLYAGRFSGGPGAMTIPLAIDL</sequence>
<dbReference type="PANTHER" id="PTHR30273:SF2">
    <property type="entry name" value="PROTEIN FECR"/>
    <property type="match status" value="1"/>
</dbReference>
<feature type="compositionally biased region" description="Pro residues" evidence="1">
    <location>
        <begin position="236"/>
        <end position="261"/>
    </location>
</feature>
<keyword evidence="2" id="KW-0812">Transmembrane</keyword>
<evidence type="ECO:0000313" key="4">
    <source>
        <dbReference type="EMBL" id="EYF08650.1"/>
    </source>
</evidence>
<feature type="region of interest" description="Disordered" evidence="1">
    <location>
        <begin position="235"/>
        <end position="264"/>
    </location>
</feature>
<organism evidence="4 5">
    <name type="scientific">Chondromyces apiculatus DSM 436</name>
    <dbReference type="NCBI Taxonomy" id="1192034"/>
    <lineage>
        <taxon>Bacteria</taxon>
        <taxon>Pseudomonadati</taxon>
        <taxon>Myxococcota</taxon>
        <taxon>Polyangia</taxon>
        <taxon>Polyangiales</taxon>
        <taxon>Polyangiaceae</taxon>
        <taxon>Chondromyces</taxon>
    </lineage>
</organism>
<evidence type="ECO:0000256" key="1">
    <source>
        <dbReference type="SAM" id="MobiDB-lite"/>
    </source>
</evidence>
<dbReference type="Gene3D" id="2.60.120.1440">
    <property type="match status" value="1"/>
</dbReference>
<feature type="region of interest" description="Disordered" evidence="1">
    <location>
        <begin position="314"/>
        <end position="356"/>
    </location>
</feature>
<feature type="domain" description="FecR protein" evidence="3">
    <location>
        <begin position="169"/>
        <end position="231"/>
    </location>
</feature>
<dbReference type="OrthoDB" id="5507641at2"/>
<dbReference type="PANTHER" id="PTHR30273">
    <property type="entry name" value="PERIPLASMIC SIGNAL SENSOR AND SIGMA FACTOR ACTIVATOR FECR-RELATED"/>
    <property type="match status" value="1"/>
</dbReference>
<feature type="compositionally biased region" description="Low complexity" evidence="1">
    <location>
        <begin position="328"/>
        <end position="340"/>
    </location>
</feature>
<protein>
    <recommendedName>
        <fullName evidence="3">FecR protein domain-containing protein</fullName>
    </recommendedName>
</protein>
<comment type="caution">
    <text evidence="4">The sequence shown here is derived from an EMBL/GenBank/DDBJ whole genome shotgun (WGS) entry which is preliminary data.</text>
</comment>
<evidence type="ECO:0000313" key="5">
    <source>
        <dbReference type="Proteomes" id="UP000019678"/>
    </source>
</evidence>
<name>A0A017TIH6_9BACT</name>
<evidence type="ECO:0000259" key="3">
    <source>
        <dbReference type="Pfam" id="PF04773"/>
    </source>
</evidence>
<keyword evidence="5" id="KW-1185">Reference proteome</keyword>
<dbReference type="AlphaFoldDB" id="A0A017TIH6"/>
<gene>
    <name evidence="4" type="ORF">CAP_2510</name>
</gene>
<dbReference type="Pfam" id="PF04773">
    <property type="entry name" value="FecR"/>
    <property type="match status" value="1"/>
</dbReference>
<feature type="compositionally biased region" description="Low complexity" evidence="1">
    <location>
        <begin position="100"/>
        <end position="117"/>
    </location>
</feature>
<dbReference type="GO" id="GO:0016989">
    <property type="term" value="F:sigma factor antagonist activity"/>
    <property type="evidence" value="ECO:0007669"/>
    <property type="project" value="TreeGrafter"/>
</dbReference>